<feature type="compositionally biased region" description="Low complexity" evidence="1">
    <location>
        <begin position="146"/>
        <end position="156"/>
    </location>
</feature>
<organism evidence="2 3">
    <name type="scientific">Suillus luteus UH-Slu-Lm8-n1</name>
    <dbReference type="NCBI Taxonomy" id="930992"/>
    <lineage>
        <taxon>Eukaryota</taxon>
        <taxon>Fungi</taxon>
        <taxon>Dikarya</taxon>
        <taxon>Basidiomycota</taxon>
        <taxon>Agaricomycotina</taxon>
        <taxon>Agaricomycetes</taxon>
        <taxon>Agaricomycetidae</taxon>
        <taxon>Boletales</taxon>
        <taxon>Suillineae</taxon>
        <taxon>Suillaceae</taxon>
        <taxon>Suillus</taxon>
    </lineage>
</organism>
<feature type="region of interest" description="Disordered" evidence="1">
    <location>
        <begin position="63"/>
        <end position="172"/>
    </location>
</feature>
<feature type="region of interest" description="Disordered" evidence="1">
    <location>
        <begin position="232"/>
        <end position="258"/>
    </location>
</feature>
<dbReference type="OrthoDB" id="3260393at2759"/>
<accession>A0A0D0AG70</accession>
<evidence type="ECO:0000256" key="1">
    <source>
        <dbReference type="SAM" id="MobiDB-lite"/>
    </source>
</evidence>
<evidence type="ECO:0000313" key="2">
    <source>
        <dbReference type="EMBL" id="KIK49170.1"/>
    </source>
</evidence>
<sequence length="299" mass="33228">MHSSYSPLFTSGLLAERRAGLSSPKPQSAPADDHASAFYFTLQMGQRDTVEFRSFLSLDLADSSRSIPSHRRKQSNVSKSTSWTCTSNVTSDISRNERPFARLPPLPSAMHRSSRESLRQIPSPKPAPVSSTLPELPTSPTPLPSSAPLLSPKGSSFRSSSITSHQRRKSRMDALACLEGRSRAANRIPRSNLRNNFMSMSDDEEEESKAHSSQTPFIQVEDFGSFADIEDEGDAVVPPPKHFPQKPANFPHSVSVSQPVKRQRKSTVDTWFPLKSFIDLKDDDLSWNWRSFIEIGGIS</sequence>
<feature type="compositionally biased region" description="Polar residues" evidence="1">
    <location>
        <begin position="75"/>
        <end position="93"/>
    </location>
</feature>
<proteinExistence type="predicted"/>
<dbReference type="Proteomes" id="UP000054485">
    <property type="component" value="Unassembled WGS sequence"/>
</dbReference>
<dbReference type="AlphaFoldDB" id="A0A0D0AG70"/>
<dbReference type="InParanoid" id="A0A0D0AG70"/>
<evidence type="ECO:0000313" key="3">
    <source>
        <dbReference type="Proteomes" id="UP000054485"/>
    </source>
</evidence>
<name>A0A0D0AG70_9AGAM</name>
<reference evidence="3" key="2">
    <citation type="submission" date="2015-01" db="EMBL/GenBank/DDBJ databases">
        <title>Evolutionary Origins and Diversification of the Mycorrhizal Mutualists.</title>
        <authorList>
            <consortium name="DOE Joint Genome Institute"/>
            <consortium name="Mycorrhizal Genomics Consortium"/>
            <person name="Kohler A."/>
            <person name="Kuo A."/>
            <person name="Nagy L.G."/>
            <person name="Floudas D."/>
            <person name="Copeland A."/>
            <person name="Barry K.W."/>
            <person name="Cichocki N."/>
            <person name="Veneault-Fourrey C."/>
            <person name="LaButti K."/>
            <person name="Lindquist E.A."/>
            <person name="Lipzen A."/>
            <person name="Lundell T."/>
            <person name="Morin E."/>
            <person name="Murat C."/>
            <person name="Riley R."/>
            <person name="Ohm R."/>
            <person name="Sun H."/>
            <person name="Tunlid A."/>
            <person name="Henrissat B."/>
            <person name="Grigoriev I.V."/>
            <person name="Hibbett D.S."/>
            <person name="Martin F."/>
        </authorList>
    </citation>
    <scope>NUCLEOTIDE SEQUENCE [LARGE SCALE GENOMIC DNA]</scope>
    <source>
        <strain evidence="3">UH-Slu-Lm8-n1</strain>
    </source>
</reference>
<dbReference type="EMBL" id="KN835134">
    <property type="protein sequence ID" value="KIK49170.1"/>
    <property type="molecule type" value="Genomic_DNA"/>
</dbReference>
<protein>
    <submittedName>
        <fullName evidence="2">Uncharacterized protein</fullName>
    </submittedName>
</protein>
<gene>
    <name evidence="2" type="ORF">CY34DRAFT_797563</name>
</gene>
<keyword evidence="3" id="KW-1185">Reference proteome</keyword>
<reference evidence="2 3" key="1">
    <citation type="submission" date="2014-04" db="EMBL/GenBank/DDBJ databases">
        <authorList>
            <consortium name="DOE Joint Genome Institute"/>
            <person name="Kuo A."/>
            <person name="Ruytinx J."/>
            <person name="Rineau F."/>
            <person name="Colpaert J."/>
            <person name="Kohler A."/>
            <person name="Nagy L.G."/>
            <person name="Floudas D."/>
            <person name="Copeland A."/>
            <person name="Barry K.W."/>
            <person name="Cichocki N."/>
            <person name="Veneault-Fourrey C."/>
            <person name="LaButti K."/>
            <person name="Lindquist E.A."/>
            <person name="Lipzen A."/>
            <person name="Lundell T."/>
            <person name="Morin E."/>
            <person name="Murat C."/>
            <person name="Sun H."/>
            <person name="Tunlid A."/>
            <person name="Henrissat B."/>
            <person name="Grigoriev I.V."/>
            <person name="Hibbett D.S."/>
            <person name="Martin F."/>
            <person name="Nordberg H.P."/>
            <person name="Cantor M.N."/>
            <person name="Hua S.X."/>
        </authorList>
    </citation>
    <scope>NUCLEOTIDE SEQUENCE [LARGE SCALE GENOMIC DNA]</scope>
    <source>
        <strain evidence="2 3">UH-Slu-Lm8-n1</strain>
    </source>
</reference>
<dbReference type="HOGENOM" id="CLU_057168_0_0_1"/>
<dbReference type="STRING" id="930992.A0A0D0AG70"/>